<dbReference type="Proteomes" id="UP000494256">
    <property type="component" value="Unassembled WGS sequence"/>
</dbReference>
<protein>
    <recommendedName>
        <fullName evidence="4">NACHT domain-containing protein</fullName>
    </recommendedName>
</protein>
<feature type="repeat" description="ANK" evidence="1">
    <location>
        <begin position="56"/>
        <end position="88"/>
    </location>
</feature>
<dbReference type="PROSITE" id="PS50088">
    <property type="entry name" value="ANK_REPEAT"/>
    <property type="match status" value="1"/>
</dbReference>
<evidence type="ECO:0008006" key="4">
    <source>
        <dbReference type="Google" id="ProtNLM"/>
    </source>
</evidence>
<evidence type="ECO:0000313" key="2">
    <source>
        <dbReference type="EMBL" id="CAB3225485.1"/>
    </source>
</evidence>
<dbReference type="Pfam" id="PF12796">
    <property type="entry name" value="Ank_2"/>
    <property type="match status" value="1"/>
</dbReference>
<comment type="caution">
    <text evidence="2">The sequence shown here is derived from an EMBL/GenBank/DDBJ whole genome shotgun (WGS) entry which is preliminary data.</text>
</comment>
<dbReference type="InterPro" id="IPR027417">
    <property type="entry name" value="P-loop_NTPase"/>
</dbReference>
<dbReference type="InterPro" id="IPR036770">
    <property type="entry name" value="Ankyrin_rpt-contain_sf"/>
</dbReference>
<dbReference type="OrthoDB" id="8881719at2759"/>
<organism evidence="2 3">
    <name type="scientific">Arctia plantaginis</name>
    <name type="common">Wood tiger moth</name>
    <name type="synonym">Phalaena plantaginis</name>
    <dbReference type="NCBI Taxonomy" id="874455"/>
    <lineage>
        <taxon>Eukaryota</taxon>
        <taxon>Metazoa</taxon>
        <taxon>Ecdysozoa</taxon>
        <taxon>Arthropoda</taxon>
        <taxon>Hexapoda</taxon>
        <taxon>Insecta</taxon>
        <taxon>Pterygota</taxon>
        <taxon>Neoptera</taxon>
        <taxon>Endopterygota</taxon>
        <taxon>Lepidoptera</taxon>
        <taxon>Glossata</taxon>
        <taxon>Ditrysia</taxon>
        <taxon>Noctuoidea</taxon>
        <taxon>Erebidae</taxon>
        <taxon>Arctiinae</taxon>
        <taxon>Arctia</taxon>
    </lineage>
</organism>
<dbReference type="Gene3D" id="3.40.50.300">
    <property type="entry name" value="P-loop containing nucleotide triphosphate hydrolases"/>
    <property type="match status" value="1"/>
</dbReference>
<dbReference type="Gene3D" id="1.25.40.20">
    <property type="entry name" value="Ankyrin repeat-containing domain"/>
    <property type="match status" value="1"/>
</dbReference>
<dbReference type="SUPFAM" id="SSF48403">
    <property type="entry name" value="Ankyrin repeat"/>
    <property type="match status" value="1"/>
</dbReference>
<keyword evidence="1" id="KW-0040">ANK repeat</keyword>
<proteinExistence type="predicted"/>
<evidence type="ECO:0000313" key="3">
    <source>
        <dbReference type="Proteomes" id="UP000494256"/>
    </source>
</evidence>
<sequence length="1659" mass="192225">METVPSDEDKLIINGEMFYSIRTYMRQKKTSAEIIEKIEELLKRGADINACDKNDNNNNILHIAVQKEEVDVVVYLLQKGEKLFSMEDQQRALKLALQNKTTLGKEIAEILSKQGILASSITGKSIQRTKSEENSGNEAAENQTCNIKYTYLKREGTSGVKGQLYETKLLSLVLHRALHDKQIEEFYLATNIKDIGGFDDVCFRYDNVTCFMQCKHRENIGKEKLTVCSIRSSKDKLFLGIYFDSYLKIRQLFSSDSNDPLFKGKFDEIKSHFVIYTSLKQDFTRKLEGNKQICSKLHDIIFTGKKAETKTKSDIFQFDFEDCDLDLLTEFIKYKDIKTLGKTFLKCIILNNVNGMMSSKLVKKYYPALIKTVISISKENTMSLKGKNDSKELKSSNFSNNSYKVVGKFRDDFFSSKNDYLIKLKDVFCTEIIFTHSSKTKYTKNELREKIQDIANNTCAATIADLIGSPITFDNKNYQLILDITKLPKNMFKSHEIEDIMSALQNIQITKAMIKDAVYLAGKKKLQTLTFQLPKYFDNTDLKVNNNKRLDRLNFLAEKFYNLIKHSAQKNKTEDIKIIDINNDVVGPGKILEYSHLDLTGIGGTVGNLLEFDEESKLFTFTTKSELPENAKYVRDKIKELVDKDLSEYKFNVMTDGFPRISFDVYQYNRNIAREFLSKLWFYTNQAQEESVEAIIKSEISMEYNADIQSKRFLFHVHSDAIFLRFHDKVQKWWKSPTDALYLTKNTTFYKEAKKDIVDRPILTVLTLMFMRNIKAFSIEFNKNAINNLKLNEFMIKNKSEAHNIASDAVLLTAAKIMQCEQYQKHCSFIHLDYIHILPQNDYETMIEELELLKDATIVIISEAPIKEVMQDNFVNILNALTKRYITLENHIIVITGEILQMKLANYDFISIKDNNVNLTDLTNQSQTFILNTYEVIYQGLRTKLNKIIDDTAKAYITTKLLLSLLKKEEIHIGHKIENHNYNKIKSCYIDRSLERNGEEHVINTLYDIHDKTVLISSKPGMGKTLLLTHLSLKTKHVDRRLWIVVIDMASCVKDLEKLQNITLGNVMTFLSKVALKNLNETEKVTFVKINTEAVAINSEEIENVSFELKLFIHFYNQGHVIFLFDGFDKIYPRYINETIALFATLREANKRVWITSDCYAIKNLTEIFGSPYELEPLTYTEEKGLLDRFWTVNVKLEKLNHEQYNNIRIYLDYVLNFFNLKLVVEDVSDRHKFAFLSNALHIVYLKLVDFFKDEVHSLSWIYIREKIKKKWHIHSYTVIDRYLQNVNKKDSLQLKGIPFIKYVDENYFILKKGDKLEIQLNHNVILDRSNAYMNALKLYKYFLITNIKEVCNTETEIKPDSSLLRDNFFNDHNKFLLYAIYKEIDVLKILSTSDINEIGNTINMIESGEIRADPIDTIVGTKLRVHLIFAEYFFLETLSDLLPHLNGNFSDFKLDSICDLIVNVILVISPPDLRNAFKYRLKYEPNPSGITAIDNCNRITFELVLKDNKHNCALEVDDTLNTAINEGLINAINYLLNSVRQNFSEDAIELVMRILEKVVGILEELGPTWSVLSELVFGGIEDLDGETIVDILNLFQVGNQMTDKIKEVIIEPVRMIKKKIVEISKNNKNLIKLVDELPHHLPELIRALYDIISEIDIS</sequence>
<accession>A0A8S0YYD3</accession>
<evidence type="ECO:0000256" key="1">
    <source>
        <dbReference type="PROSITE-ProRule" id="PRU00023"/>
    </source>
</evidence>
<gene>
    <name evidence="2" type="ORF">APLA_LOCUS2239</name>
</gene>
<dbReference type="SUPFAM" id="SSF52540">
    <property type="entry name" value="P-loop containing nucleoside triphosphate hydrolases"/>
    <property type="match status" value="1"/>
</dbReference>
<reference evidence="2 3" key="1">
    <citation type="submission" date="2020-04" db="EMBL/GenBank/DDBJ databases">
        <authorList>
            <person name="Wallbank WR R."/>
            <person name="Pardo Diaz C."/>
            <person name="Kozak K."/>
            <person name="Martin S."/>
            <person name="Jiggins C."/>
            <person name="Moest M."/>
            <person name="Warren A I."/>
            <person name="Byers J.R.P. K."/>
            <person name="Montejo-Kovacevich G."/>
            <person name="Yen C E."/>
        </authorList>
    </citation>
    <scope>NUCLEOTIDE SEQUENCE [LARGE SCALE GENOMIC DNA]</scope>
</reference>
<dbReference type="EMBL" id="CADEBD010000226">
    <property type="protein sequence ID" value="CAB3225485.1"/>
    <property type="molecule type" value="Genomic_DNA"/>
</dbReference>
<dbReference type="InterPro" id="IPR002110">
    <property type="entry name" value="Ankyrin_rpt"/>
</dbReference>
<name>A0A8S0YYD3_ARCPL</name>